<reference evidence="4" key="1">
    <citation type="submission" date="2016-06" db="UniProtKB">
        <authorList>
            <consortium name="WormBaseParasite"/>
        </authorList>
    </citation>
    <scope>IDENTIFICATION</scope>
</reference>
<evidence type="ECO:0000313" key="3">
    <source>
        <dbReference type="Proteomes" id="UP000271098"/>
    </source>
</evidence>
<organism evidence="4">
    <name type="scientific">Gongylonema pulchrum</name>
    <dbReference type="NCBI Taxonomy" id="637853"/>
    <lineage>
        <taxon>Eukaryota</taxon>
        <taxon>Metazoa</taxon>
        <taxon>Ecdysozoa</taxon>
        <taxon>Nematoda</taxon>
        <taxon>Chromadorea</taxon>
        <taxon>Rhabditida</taxon>
        <taxon>Spirurina</taxon>
        <taxon>Spiruromorpha</taxon>
        <taxon>Spiruroidea</taxon>
        <taxon>Gongylonematidae</taxon>
        <taxon>Gongylonema</taxon>
    </lineage>
</organism>
<accession>A0A183F0D5</accession>
<dbReference type="AlphaFoldDB" id="A0A183F0D5"/>
<protein>
    <submittedName>
        <fullName evidence="4">Telomerase reverse transcriptase</fullName>
    </submittedName>
</protein>
<feature type="compositionally biased region" description="Polar residues" evidence="1">
    <location>
        <begin position="104"/>
        <end position="113"/>
    </location>
</feature>
<feature type="compositionally biased region" description="Basic and acidic residues" evidence="1">
    <location>
        <begin position="43"/>
        <end position="53"/>
    </location>
</feature>
<dbReference type="OrthoDB" id="6147534at2759"/>
<keyword evidence="3" id="KW-1185">Reference proteome</keyword>
<feature type="region of interest" description="Disordered" evidence="1">
    <location>
        <begin position="29"/>
        <end position="120"/>
    </location>
</feature>
<sequence>MLVLWTAREVRRRVWDGVVGDPLVSHRLREQGVRTRANKKERRGPSVETDKKAMSSPLDGEMKQQRNGKRKRNHAQNSDYGNAKRRSVKEERDDSTDVQDDEQQPGSSSSSTEVPHLADNFTSTAKVADLKCFERY</sequence>
<dbReference type="WBParaSite" id="GPUH_0002670601-mRNA-1">
    <property type="protein sequence ID" value="GPUH_0002670601-mRNA-1"/>
    <property type="gene ID" value="GPUH_0002670601"/>
</dbReference>
<name>A0A183F0D5_9BILA</name>
<evidence type="ECO:0000256" key="1">
    <source>
        <dbReference type="SAM" id="MobiDB-lite"/>
    </source>
</evidence>
<reference evidence="2 3" key="2">
    <citation type="submission" date="2018-11" db="EMBL/GenBank/DDBJ databases">
        <authorList>
            <consortium name="Pathogen Informatics"/>
        </authorList>
    </citation>
    <scope>NUCLEOTIDE SEQUENCE [LARGE SCALE GENOMIC DNA]</scope>
</reference>
<evidence type="ECO:0000313" key="2">
    <source>
        <dbReference type="EMBL" id="VDN47570.1"/>
    </source>
</evidence>
<feature type="compositionally biased region" description="Acidic residues" evidence="1">
    <location>
        <begin position="93"/>
        <end position="103"/>
    </location>
</feature>
<gene>
    <name evidence="2" type="ORF">GPUH_LOCUS26676</name>
</gene>
<dbReference type="EMBL" id="UYRT01112939">
    <property type="protein sequence ID" value="VDN47570.1"/>
    <property type="molecule type" value="Genomic_DNA"/>
</dbReference>
<dbReference type="Proteomes" id="UP000271098">
    <property type="component" value="Unassembled WGS sequence"/>
</dbReference>
<evidence type="ECO:0000313" key="4">
    <source>
        <dbReference type="WBParaSite" id="GPUH_0002670601-mRNA-1"/>
    </source>
</evidence>
<proteinExistence type="predicted"/>